<evidence type="ECO:0000256" key="1">
    <source>
        <dbReference type="SAM" id="MobiDB-lite"/>
    </source>
</evidence>
<feature type="region of interest" description="Disordered" evidence="1">
    <location>
        <begin position="241"/>
        <end position="261"/>
    </location>
</feature>
<dbReference type="CDD" id="cd00063">
    <property type="entry name" value="FN3"/>
    <property type="match status" value="4"/>
</dbReference>
<comment type="caution">
    <text evidence="3">The sequence shown here is derived from an EMBL/GenBank/DDBJ whole genome shotgun (WGS) entry which is preliminary data.</text>
</comment>
<accession>A0A4V2J3C7</accession>
<proteinExistence type="predicted"/>
<dbReference type="RefSeq" id="WP_131017414.1">
    <property type="nucleotide sequence ID" value="NZ_SIRE01000027.1"/>
</dbReference>
<dbReference type="InterPro" id="IPR003961">
    <property type="entry name" value="FN3_dom"/>
</dbReference>
<dbReference type="InterPro" id="IPR050617">
    <property type="entry name" value="E3_ligase_FN3/SPRY"/>
</dbReference>
<dbReference type="InterPro" id="IPR013783">
    <property type="entry name" value="Ig-like_fold"/>
</dbReference>
<protein>
    <recommendedName>
        <fullName evidence="2">Fibronectin type-III domain-containing protein</fullName>
    </recommendedName>
</protein>
<feature type="domain" description="Fibronectin type-III" evidence="2">
    <location>
        <begin position="918"/>
        <end position="1000"/>
    </location>
</feature>
<feature type="domain" description="Fibronectin type-III" evidence="2">
    <location>
        <begin position="1001"/>
        <end position="1084"/>
    </location>
</feature>
<dbReference type="Proteomes" id="UP000293142">
    <property type="component" value="Unassembled WGS sequence"/>
</dbReference>
<feature type="domain" description="Fibronectin type-III" evidence="2">
    <location>
        <begin position="1256"/>
        <end position="1340"/>
    </location>
</feature>
<evidence type="ECO:0000313" key="4">
    <source>
        <dbReference type="Proteomes" id="UP000293142"/>
    </source>
</evidence>
<dbReference type="SUPFAM" id="SSF49265">
    <property type="entry name" value="Fibronectin type III"/>
    <property type="match status" value="5"/>
</dbReference>
<evidence type="ECO:0000259" key="2">
    <source>
        <dbReference type="PROSITE" id="PS50853"/>
    </source>
</evidence>
<dbReference type="Pfam" id="PF00041">
    <property type="entry name" value="fn3"/>
    <property type="match status" value="1"/>
</dbReference>
<dbReference type="PROSITE" id="PS50853">
    <property type="entry name" value="FN3"/>
    <property type="match status" value="5"/>
</dbReference>
<feature type="domain" description="Fibronectin type-III" evidence="2">
    <location>
        <begin position="833"/>
        <end position="916"/>
    </location>
</feature>
<dbReference type="OrthoDB" id="9803686at2"/>
<reference evidence="3 4" key="1">
    <citation type="submission" date="2019-02" db="EMBL/GenBank/DDBJ databases">
        <title>Paenibacillus sp. nov., isolated from surface-sterilized tissue of Thalictrum simplex L.</title>
        <authorList>
            <person name="Tuo L."/>
        </authorList>
    </citation>
    <scope>NUCLEOTIDE SEQUENCE [LARGE SCALE GENOMIC DNA]</scope>
    <source>
        <strain evidence="3 4">N2SHLJ1</strain>
    </source>
</reference>
<evidence type="ECO:0000313" key="3">
    <source>
        <dbReference type="EMBL" id="TBL71235.1"/>
    </source>
</evidence>
<organism evidence="3 4">
    <name type="scientific">Paenibacillus thalictri</name>
    <dbReference type="NCBI Taxonomy" id="2527873"/>
    <lineage>
        <taxon>Bacteria</taxon>
        <taxon>Bacillati</taxon>
        <taxon>Bacillota</taxon>
        <taxon>Bacilli</taxon>
        <taxon>Bacillales</taxon>
        <taxon>Paenibacillaceae</taxon>
        <taxon>Paenibacillus</taxon>
    </lineage>
</organism>
<feature type="domain" description="Fibronectin type-III" evidence="2">
    <location>
        <begin position="1085"/>
        <end position="1168"/>
    </location>
</feature>
<dbReference type="Gene3D" id="2.60.40.10">
    <property type="entry name" value="Immunoglobulins"/>
    <property type="match status" value="7"/>
</dbReference>
<sequence length="1448" mass="157349">MFDEDGNVFWFNSYQLFKNSAAITPSFSGRLESMVRVNVTDRFIYVTTGYYYGGTYNPCHTSYDDGCQGGYDNEVYAYRTYRGTTADPANLALMSLNGANTGDISYNNRLAVADLGAKVVNLYDAVTETLLGSYPMDEYGYPYNTSCYFQPEVEMLVPRSGNRLMMALKFTPNPRYTCIGEVKMLYELRDTRMTLLPSTNNRYKAIDYYGDYLMDTPDRYTSSLLGLPSYVTRYWTPQTKNWNTGKQTPGRNTETSGIGRNSNRSWIRITSSGASNCTNYTGHVPGPCGYDYYYYTWLLRPIPPLKVSGTANGGAVTLSWAPGYNAEGYNIYRNGIFIGSTTSKSFTDNTPGSIYGVTVTNAGGESDQRYVTWTSAAPSMPSGLVLAKDYTNGSIKDKSSYFPPVTNAQSISIGGGRYFVLYKDGTVKSKVSPTSEIEDVTAWFPPLTDAISIASNGGYHYVLYRNGVVTAGPSGGPFTDVSGSFPNTTTAKAITIDSADFYTLQNDGRIIKKKTASGPVFEQTQYFPPVKDGIGIGIYGGDRYVAYQAPSPPELEIVSPVSNQMLGAGVTLVPTARVSDTNNNTLSLNYYMDGEPSPRDTKSVSNTATSQVVSFNGLYINELSEGWHTIKVIVNGGSQPVEKSVNILIDKSPPQLDSYNVVTSDSSIQISGTATDALSGLDSNPYRYTVGSEVSGWSPSNTYVKGGLSPDTGYYVKLETRDKLGQISAREETVYTGAQLPAVSLNRTAETSLELTFADANPSQTKYQVLVSGQYVNQSGTLTTTPVWISASASKIISVSGLVANTAYSVQAKAQNTAGAETSWSSPVQFTTLPGAPAGITANVSQRFIQLSWNPETGITAYDVEADGVVWDNGTSASFVHNGLLPNTQHSYRVRAKNIGGTGAWSGIVTAYTWPDPPPTPANVNTDSTQTEVTVSWDSVVRATGYEVEADGNIADIGNQTSYIHSGLQPLTNHSYRVRAKNIGGSSPWSDPHVQKTLPYPPNMPEHVRAQPLIHNVTITWEAAEGATAYEIETDGLIVDLGNVTQYIHEGLDALTGHTYRVRAKNAGGKSPWSEPLNITTHPEKPDIPSSLMATADETSVSVMWYKVPHADSYDVEIDGTEIANIPDIQFVHSGLQPDSKHTYRVRAKNISGDSGWSAPIQMAALPKGSAENKALTNVVAVVTNRYITLSWDTVAMQAGYEIEVDGELRDNGKNTIYQHSDLKANEFHTYKIRPKNQDQTGDWVAILSLATLPDPPDAPTGIEATATNNSIELRWQKIEGADGYDLEIDGNTLELGRDTGYIHIPLAPGTSHTYRVRAKNVTSVTAWSAALVKSTTSPTYKVKATNGQTFDLSLLASNVQDFSELNFVVAYNPDELEVIDLYAYTPKQDTGTGKIPGSNLEAVYTPGRIKFKVQQNIVPGTSWSGDVSSLLFKSKIDGETAIDVTVE</sequence>
<keyword evidence="4" id="KW-1185">Reference proteome</keyword>
<dbReference type="Gene3D" id="2.60.40.680">
    <property type="match status" value="1"/>
</dbReference>
<dbReference type="SMART" id="SM00060">
    <property type="entry name" value="FN3"/>
    <property type="match status" value="9"/>
</dbReference>
<dbReference type="PANTHER" id="PTHR24099:SF11">
    <property type="entry name" value="FIBRONECTIN TYPE III DOMAIN-CONTAINING 3BA-RELATED"/>
    <property type="match status" value="1"/>
</dbReference>
<dbReference type="EMBL" id="SIRE01000027">
    <property type="protein sequence ID" value="TBL71235.1"/>
    <property type="molecule type" value="Genomic_DNA"/>
</dbReference>
<dbReference type="CDD" id="cd08547">
    <property type="entry name" value="Type_II_cohesin"/>
    <property type="match status" value="1"/>
</dbReference>
<dbReference type="InterPro" id="IPR036116">
    <property type="entry name" value="FN3_sf"/>
</dbReference>
<dbReference type="PANTHER" id="PTHR24099">
    <property type="entry name" value="E3 UBIQUITIN-PROTEIN LIGASE TRIM36-RELATED"/>
    <property type="match status" value="1"/>
</dbReference>
<gene>
    <name evidence="3" type="ORF">EYB31_31175</name>
</gene>
<name>A0A4V2J3C7_9BACL</name>